<comment type="subcellular location">
    <subcellularLocation>
        <location evidence="1 4">Nucleus</location>
    </subcellularLocation>
</comment>
<proteinExistence type="inferred from homology"/>
<evidence type="ECO:0000256" key="5">
    <source>
        <dbReference type="SAM" id="MobiDB-lite"/>
    </source>
</evidence>
<feature type="region of interest" description="Disordered" evidence="5">
    <location>
        <begin position="303"/>
        <end position="342"/>
    </location>
</feature>
<accession>A0AAV9AQH0</accession>
<evidence type="ECO:0000313" key="7">
    <source>
        <dbReference type="Proteomes" id="UP001179952"/>
    </source>
</evidence>
<keyword evidence="7" id="KW-1185">Reference proteome</keyword>
<organism evidence="6 7">
    <name type="scientific">Acorus gramineus</name>
    <name type="common">Dwarf sweet flag</name>
    <dbReference type="NCBI Taxonomy" id="55184"/>
    <lineage>
        <taxon>Eukaryota</taxon>
        <taxon>Viridiplantae</taxon>
        <taxon>Streptophyta</taxon>
        <taxon>Embryophyta</taxon>
        <taxon>Tracheophyta</taxon>
        <taxon>Spermatophyta</taxon>
        <taxon>Magnoliopsida</taxon>
        <taxon>Liliopsida</taxon>
        <taxon>Acoraceae</taxon>
        <taxon>Acorus</taxon>
    </lineage>
</organism>
<evidence type="ECO:0000256" key="1">
    <source>
        <dbReference type="ARBA" id="ARBA00004123"/>
    </source>
</evidence>
<dbReference type="GO" id="GO:0005634">
    <property type="term" value="C:nucleus"/>
    <property type="evidence" value="ECO:0007669"/>
    <property type="project" value="UniProtKB-SubCell"/>
</dbReference>
<keyword evidence="3 4" id="KW-0539">Nucleus</keyword>
<feature type="compositionally biased region" description="Basic and acidic residues" evidence="5">
    <location>
        <begin position="23"/>
        <end position="38"/>
    </location>
</feature>
<evidence type="ECO:0000256" key="2">
    <source>
        <dbReference type="ARBA" id="ARBA00006081"/>
    </source>
</evidence>
<feature type="compositionally biased region" description="Polar residues" evidence="5">
    <location>
        <begin position="397"/>
        <end position="410"/>
    </location>
</feature>
<dbReference type="InterPro" id="IPR031307">
    <property type="entry name" value="Ninja_fam"/>
</dbReference>
<protein>
    <recommendedName>
        <fullName evidence="4">Ninja-family protein</fullName>
    </recommendedName>
    <alternativeName>
        <fullName evidence="4">ABI-binding protein</fullName>
    </alternativeName>
</protein>
<name>A0AAV9AQH0_ACOGR</name>
<feature type="region of interest" description="Disordered" evidence="5">
    <location>
        <begin position="367"/>
        <end position="411"/>
    </location>
</feature>
<feature type="region of interest" description="Disordered" evidence="5">
    <location>
        <begin position="481"/>
        <end position="502"/>
    </location>
</feature>
<reference evidence="6" key="2">
    <citation type="submission" date="2023-06" db="EMBL/GenBank/DDBJ databases">
        <authorList>
            <person name="Ma L."/>
            <person name="Liu K.-W."/>
            <person name="Li Z."/>
            <person name="Hsiao Y.-Y."/>
            <person name="Qi Y."/>
            <person name="Fu T."/>
            <person name="Tang G."/>
            <person name="Zhang D."/>
            <person name="Sun W.-H."/>
            <person name="Liu D.-K."/>
            <person name="Li Y."/>
            <person name="Chen G.-Z."/>
            <person name="Liu X.-D."/>
            <person name="Liao X.-Y."/>
            <person name="Jiang Y.-T."/>
            <person name="Yu X."/>
            <person name="Hao Y."/>
            <person name="Huang J."/>
            <person name="Zhao X.-W."/>
            <person name="Ke S."/>
            <person name="Chen Y.-Y."/>
            <person name="Wu W.-L."/>
            <person name="Hsu J.-L."/>
            <person name="Lin Y.-F."/>
            <person name="Huang M.-D."/>
            <person name="Li C.-Y."/>
            <person name="Huang L."/>
            <person name="Wang Z.-W."/>
            <person name="Zhao X."/>
            <person name="Zhong W.-Y."/>
            <person name="Peng D.-H."/>
            <person name="Ahmad S."/>
            <person name="Lan S."/>
            <person name="Zhang J.-S."/>
            <person name="Tsai W.-C."/>
            <person name="Van De Peer Y."/>
            <person name="Liu Z.-J."/>
        </authorList>
    </citation>
    <scope>NUCLEOTIDE SEQUENCE</scope>
    <source>
        <strain evidence="6">SCP</strain>
        <tissue evidence="6">Leaves</tissue>
    </source>
</reference>
<evidence type="ECO:0000256" key="4">
    <source>
        <dbReference type="RuleBase" id="RU369029"/>
    </source>
</evidence>
<evidence type="ECO:0000256" key="3">
    <source>
        <dbReference type="ARBA" id="ARBA00023242"/>
    </source>
</evidence>
<reference evidence="6" key="1">
    <citation type="journal article" date="2023" name="Nat. Commun.">
        <title>Diploid and tetraploid genomes of Acorus and the evolution of monocots.</title>
        <authorList>
            <person name="Ma L."/>
            <person name="Liu K.W."/>
            <person name="Li Z."/>
            <person name="Hsiao Y.Y."/>
            <person name="Qi Y."/>
            <person name="Fu T."/>
            <person name="Tang G.D."/>
            <person name="Zhang D."/>
            <person name="Sun W.H."/>
            <person name="Liu D.K."/>
            <person name="Li Y."/>
            <person name="Chen G.Z."/>
            <person name="Liu X.D."/>
            <person name="Liao X.Y."/>
            <person name="Jiang Y.T."/>
            <person name="Yu X."/>
            <person name="Hao Y."/>
            <person name="Huang J."/>
            <person name="Zhao X.W."/>
            <person name="Ke S."/>
            <person name="Chen Y.Y."/>
            <person name="Wu W.L."/>
            <person name="Hsu J.L."/>
            <person name="Lin Y.F."/>
            <person name="Huang M.D."/>
            <person name="Li C.Y."/>
            <person name="Huang L."/>
            <person name="Wang Z.W."/>
            <person name="Zhao X."/>
            <person name="Zhong W.Y."/>
            <person name="Peng D.H."/>
            <person name="Ahmad S."/>
            <person name="Lan S."/>
            <person name="Zhang J.S."/>
            <person name="Tsai W.C."/>
            <person name="Van de Peer Y."/>
            <person name="Liu Z.J."/>
        </authorList>
    </citation>
    <scope>NUCLEOTIDE SEQUENCE</scope>
    <source>
        <strain evidence="6">SCP</strain>
    </source>
</reference>
<dbReference type="PANTHER" id="PTHR31413">
    <property type="entry name" value="AFP HOMOLOG 2"/>
    <property type="match status" value="1"/>
</dbReference>
<dbReference type="GO" id="GO:0045892">
    <property type="term" value="P:negative regulation of DNA-templated transcription"/>
    <property type="evidence" value="ECO:0007669"/>
    <property type="project" value="TreeGrafter"/>
</dbReference>
<sequence>MEDENGLELSLGLFCGGSSGKTKARDAGSDPKADEGASDKQTGGILGPETSLKRFFQPGFEYQDRKIRPRSEIFFPELGKSSTTQVDATIDTHSNSSQFARHGEPWVPRSRQIEVEEDKASLQGFVGKLWPEASKNKMSFEDVNQPKKHAWVGKGPHMSLTVEDGSSTENEVVAESEAGGSNSCFVSMHEDSDKMKNKHGIANMIGIDAQGVRQSNISGNQPSHELQTFGYRISSSIQQVPSMPVNVPAAAGAFNSSGFPSPSMVQLMSPLSGEGGANQPVNVINSPLAFGYPVGQLPTLETDSSFVSGSQSKSQLPAAHRGASDGLPSSQNPEDIPKISPAASLSQNPAAFEGKFLDLVKSSGKGHAIDEACTPSSSQAESEKKGSSSTSSRPKEMSNQPTIESLTQGGLTIRPGVAPNLKFGGCGSCPDLPWVSATGTGPNGKTISGVTYKFSENQIKIVCACHGTHMSPDEFFRHASADAPISDNNTGLGGSPAASAQS</sequence>
<evidence type="ECO:0000313" key="6">
    <source>
        <dbReference type="EMBL" id="KAK1266360.1"/>
    </source>
</evidence>
<comment type="function">
    <text evidence="4">Acts as a negative regulator of abscisic acid (ABA) response.</text>
</comment>
<dbReference type="Proteomes" id="UP001179952">
    <property type="component" value="Unassembled WGS sequence"/>
</dbReference>
<comment type="caution">
    <text evidence="6">The sequence shown here is derived from an EMBL/GenBank/DDBJ whole genome shotgun (WGS) entry which is preliminary data.</text>
</comment>
<gene>
    <name evidence="6" type="ORF">QJS04_geneDACA002699</name>
</gene>
<dbReference type="EMBL" id="JAUJYN010000007">
    <property type="protein sequence ID" value="KAK1266360.1"/>
    <property type="molecule type" value="Genomic_DNA"/>
</dbReference>
<comment type="similarity">
    <text evidence="2 4">Belongs to the Ninja family.</text>
</comment>
<feature type="region of interest" description="Disordered" evidence="5">
    <location>
        <begin position="1"/>
        <end position="50"/>
    </location>
</feature>
<dbReference type="GO" id="GO:0009867">
    <property type="term" value="P:jasmonic acid mediated signaling pathway"/>
    <property type="evidence" value="ECO:0007669"/>
    <property type="project" value="TreeGrafter"/>
</dbReference>
<dbReference type="PANTHER" id="PTHR31413:SF12">
    <property type="entry name" value="AFP HOMOLOG 2"/>
    <property type="match status" value="1"/>
</dbReference>
<feature type="compositionally biased region" description="Low complexity" evidence="5">
    <location>
        <begin position="304"/>
        <end position="314"/>
    </location>
</feature>
<dbReference type="AlphaFoldDB" id="A0AAV9AQH0"/>